<evidence type="ECO:0000313" key="1">
    <source>
        <dbReference type="EMBL" id="KTB46331.1"/>
    </source>
</evidence>
<dbReference type="EMBL" id="LATX01000409">
    <property type="protein sequence ID" value="KTB46331.1"/>
    <property type="molecule type" value="Genomic_DNA"/>
</dbReference>
<dbReference type="AlphaFoldDB" id="A0A0W0GCQ0"/>
<protein>
    <submittedName>
        <fullName evidence="1">Uncharacterized protein</fullName>
    </submittedName>
</protein>
<name>A0A0W0GCQ0_MONRR</name>
<evidence type="ECO:0000313" key="2">
    <source>
        <dbReference type="Proteomes" id="UP000054988"/>
    </source>
</evidence>
<comment type="caution">
    <text evidence="1">The sequence shown here is derived from an EMBL/GenBank/DDBJ whole genome shotgun (WGS) entry which is preliminary data.</text>
</comment>
<gene>
    <name evidence="1" type="ORF">WG66_1092</name>
</gene>
<dbReference type="Proteomes" id="UP000054988">
    <property type="component" value="Unassembled WGS sequence"/>
</dbReference>
<accession>A0A0W0GCQ0</accession>
<reference evidence="1 2" key="1">
    <citation type="submission" date="2015-12" db="EMBL/GenBank/DDBJ databases">
        <title>Draft genome sequence of Moniliophthora roreri, the causal agent of frosty pod rot of cacao.</title>
        <authorList>
            <person name="Aime M.C."/>
            <person name="Diaz-Valderrama J.R."/>
            <person name="Kijpornyongpan T."/>
            <person name="Phillips-Mora W."/>
        </authorList>
    </citation>
    <scope>NUCLEOTIDE SEQUENCE [LARGE SCALE GENOMIC DNA]</scope>
    <source>
        <strain evidence="1 2">MCA 2952</strain>
    </source>
</reference>
<organism evidence="1 2">
    <name type="scientific">Moniliophthora roreri</name>
    <name type="common">Frosty pod rot fungus</name>
    <name type="synonym">Monilia roreri</name>
    <dbReference type="NCBI Taxonomy" id="221103"/>
    <lineage>
        <taxon>Eukaryota</taxon>
        <taxon>Fungi</taxon>
        <taxon>Dikarya</taxon>
        <taxon>Basidiomycota</taxon>
        <taxon>Agaricomycotina</taxon>
        <taxon>Agaricomycetes</taxon>
        <taxon>Agaricomycetidae</taxon>
        <taxon>Agaricales</taxon>
        <taxon>Marasmiineae</taxon>
        <taxon>Marasmiaceae</taxon>
        <taxon>Moniliophthora</taxon>
    </lineage>
</organism>
<sequence>MYNSTKIPAYSIQGHKLTEKPEFMNWLVEYFSHAQTLQNAHNSPASIAVHGGTLAPLGTFLQCVTVLPKTTLRKFY</sequence>
<proteinExistence type="predicted"/>